<keyword evidence="1" id="KW-0812">Transmembrane</keyword>
<evidence type="ECO:0008006" key="4">
    <source>
        <dbReference type="Google" id="ProtNLM"/>
    </source>
</evidence>
<protein>
    <recommendedName>
        <fullName evidence="4">ABC-2 family transporter protein</fullName>
    </recommendedName>
</protein>
<keyword evidence="1" id="KW-0472">Membrane</keyword>
<dbReference type="OrthoDB" id="1551065at2"/>
<feature type="transmembrane region" description="Helical" evidence="1">
    <location>
        <begin position="141"/>
        <end position="158"/>
    </location>
</feature>
<sequence>MKRVCFLLHADLKNILRDPLLFPAAAGPLLLTLLFRLGTPAATGWLERVFAFDLTPFHGLIQAVVLQLIPFITGLVAGLLMLQERDENLIPLFAVTPLMKSGYLRIRLFTPVLLTWIYLFLIVNFAGLIPVDAVKGLAGSLPWTMEAPMLALLLAAFFRQQGGGVGLDQGSGNPGVHSPRASFPAVALAAPDAGFSHLLARKSAYREENAGLVRSRIDDARRNFVGVVQILSKESGIAEKAEHPGPSETEWEMRWDGPRLVIGFAPPFPFSGIPAPSLHSEEGFSSGRGE</sequence>
<proteinExistence type="predicted"/>
<keyword evidence="1" id="KW-1133">Transmembrane helix</keyword>
<dbReference type="AlphaFoldDB" id="A0A1I2M798"/>
<evidence type="ECO:0000313" key="3">
    <source>
        <dbReference type="Proteomes" id="UP000198661"/>
    </source>
</evidence>
<reference evidence="2 3" key="1">
    <citation type="submission" date="2016-10" db="EMBL/GenBank/DDBJ databases">
        <authorList>
            <person name="de Groot N.N."/>
        </authorList>
    </citation>
    <scope>NUCLEOTIDE SEQUENCE [LARGE SCALE GENOMIC DNA]</scope>
    <source>
        <strain evidence="2 3">DSM 44945</strain>
    </source>
</reference>
<feature type="transmembrane region" description="Helical" evidence="1">
    <location>
        <begin position="20"/>
        <end position="39"/>
    </location>
</feature>
<evidence type="ECO:0000313" key="2">
    <source>
        <dbReference type="EMBL" id="SFF87334.1"/>
    </source>
</evidence>
<dbReference type="RefSeq" id="WP_092036778.1">
    <property type="nucleotide sequence ID" value="NZ_FOOK01000007.1"/>
</dbReference>
<name>A0A1I2M798_9BACL</name>
<dbReference type="EMBL" id="FOOK01000007">
    <property type="protein sequence ID" value="SFF87334.1"/>
    <property type="molecule type" value="Genomic_DNA"/>
</dbReference>
<evidence type="ECO:0000256" key="1">
    <source>
        <dbReference type="SAM" id="Phobius"/>
    </source>
</evidence>
<keyword evidence="3" id="KW-1185">Reference proteome</keyword>
<organism evidence="2 3">
    <name type="scientific">Planifilum fulgidum</name>
    <dbReference type="NCBI Taxonomy" id="201973"/>
    <lineage>
        <taxon>Bacteria</taxon>
        <taxon>Bacillati</taxon>
        <taxon>Bacillota</taxon>
        <taxon>Bacilli</taxon>
        <taxon>Bacillales</taxon>
        <taxon>Thermoactinomycetaceae</taxon>
        <taxon>Planifilum</taxon>
    </lineage>
</organism>
<feature type="transmembrane region" description="Helical" evidence="1">
    <location>
        <begin position="108"/>
        <end position="129"/>
    </location>
</feature>
<feature type="transmembrane region" description="Helical" evidence="1">
    <location>
        <begin position="59"/>
        <end position="82"/>
    </location>
</feature>
<gene>
    <name evidence="2" type="ORF">SAMN04488025_10755</name>
</gene>
<accession>A0A1I2M798</accession>
<dbReference type="STRING" id="201973.SAMN04488025_10755"/>
<dbReference type="Proteomes" id="UP000198661">
    <property type="component" value="Unassembled WGS sequence"/>
</dbReference>